<feature type="chain" id="PRO_5019425414" description="Lipocalin-like domain-containing protein" evidence="1">
    <location>
        <begin position="23"/>
        <end position="165"/>
    </location>
</feature>
<organism evidence="3 4">
    <name type="scientific">Pedobacter chitinilyticus</name>
    <dbReference type="NCBI Taxonomy" id="2233776"/>
    <lineage>
        <taxon>Bacteria</taxon>
        <taxon>Pseudomonadati</taxon>
        <taxon>Bacteroidota</taxon>
        <taxon>Sphingobacteriia</taxon>
        <taxon>Sphingobacteriales</taxon>
        <taxon>Sphingobacteriaceae</taxon>
        <taxon>Pedobacter</taxon>
    </lineage>
</organism>
<proteinExistence type="predicted"/>
<evidence type="ECO:0000259" key="2">
    <source>
        <dbReference type="Pfam" id="PF13648"/>
    </source>
</evidence>
<comment type="caution">
    <text evidence="3">The sequence shown here is derived from an EMBL/GenBank/DDBJ whole genome shotgun (WGS) entry which is preliminary data.</text>
</comment>
<dbReference type="OrthoDB" id="769026at2"/>
<dbReference type="Proteomes" id="UP000284120">
    <property type="component" value="Unassembled WGS sequence"/>
</dbReference>
<sequence>MKRLLLCFLSFSFLTFISDVRAQVKKSNLVGFWQVNTVRTGSALQACYQFFANGEFVYSFDEYDNRSRIRGASGKYTLEGKTLRLYIKYRKEIVGGELVQGGMGFQSEEIVLEGGKLIKVPQTSKVPIEIDIEICQSKEGFSCMKLQNNIYYKLSSNPKETVFKP</sequence>
<protein>
    <recommendedName>
        <fullName evidence="2">Lipocalin-like domain-containing protein</fullName>
    </recommendedName>
</protein>
<dbReference type="EMBL" id="SAYW01000002">
    <property type="protein sequence ID" value="RWU08548.1"/>
    <property type="molecule type" value="Genomic_DNA"/>
</dbReference>
<dbReference type="AlphaFoldDB" id="A0A443YX47"/>
<dbReference type="InterPro" id="IPR024311">
    <property type="entry name" value="Lipocalin-like"/>
</dbReference>
<evidence type="ECO:0000256" key="1">
    <source>
        <dbReference type="SAM" id="SignalP"/>
    </source>
</evidence>
<evidence type="ECO:0000313" key="4">
    <source>
        <dbReference type="Proteomes" id="UP000284120"/>
    </source>
</evidence>
<gene>
    <name evidence="3" type="ORF">DPV69_09255</name>
</gene>
<feature type="signal peptide" evidence="1">
    <location>
        <begin position="1"/>
        <end position="22"/>
    </location>
</feature>
<dbReference type="RefSeq" id="WP_113647062.1">
    <property type="nucleotide sequence ID" value="NZ_QMHN01000002.1"/>
</dbReference>
<reference evidence="3 4" key="1">
    <citation type="submission" date="2018-06" db="EMBL/GenBank/DDBJ databases">
        <title>Pedobacter endophyticus sp. nov., an endophytic bacterium isolated from a leaf of Triticum aestivum.</title>
        <authorList>
            <person name="Zhang L."/>
        </authorList>
    </citation>
    <scope>NUCLEOTIDE SEQUENCE [LARGE SCALE GENOMIC DNA]</scope>
    <source>
        <strain evidence="3 4">CM134L-2</strain>
    </source>
</reference>
<dbReference type="Pfam" id="PF13648">
    <property type="entry name" value="Lipocalin_4"/>
    <property type="match status" value="1"/>
</dbReference>
<keyword evidence="1" id="KW-0732">Signal</keyword>
<evidence type="ECO:0000313" key="3">
    <source>
        <dbReference type="EMBL" id="RWU08548.1"/>
    </source>
</evidence>
<feature type="domain" description="Lipocalin-like" evidence="2">
    <location>
        <begin position="29"/>
        <end position="89"/>
    </location>
</feature>
<keyword evidence="4" id="KW-1185">Reference proteome</keyword>
<accession>A0A443YX47</accession>
<name>A0A443YX47_9SPHI</name>